<reference evidence="2" key="1">
    <citation type="journal article" date="2018" name="Mol. Phylogenet. Evol.">
        <title>Mitochondrial phylogenomics of the Hymenoptera.</title>
        <authorList>
            <person name="Tang P."/>
            <person name="Zhu J.C."/>
            <person name="Zheng B.Y."/>
            <person name="Wei S.J."/>
            <person name="Sharkey M."/>
            <person name="Chen X.X."/>
            <person name="Vogler A.P."/>
        </authorList>
    </citation>
    <scope>NUCLEOTIDE SEQUENCE</scope>
</reference>
<dbReference type="AlphaFoldDB" id="A0A3S8V0N0"/>
<keyword evidence="1" id="KW-0812">Transmembrane</keyword>
<feature type="transmembrane region" description="Helical" evidence="1">
    <location>
        <begin position="36"/>
        <end position="55"/>
    </location>
</feature>
<gene>
    <name evidence="2" type="primary">nad6</name>
</gene>
<keyword evidence="2" id="KW-0496">Mitochondrion</keyword>
<keyword evidence="1" id="KW-1133">Transmembrane helix</keyword>
<sequence>MMMKPINFQIYMFMSISFFMMIIYSLNFHNKKTHPLIMISLLILLLTFSSLNMSMYLNNHWFSFILFLIMVGGMMIIFLYFTSFINNMKTSMKWMYIKNLHLKFSLMIISLIMMINLMKKHNWFLSFNEIMSINKFINLTNNNNMTLMYMYPKNFTTSLSMLYLLISLTIIVKICLMKKLTLRKFN</sequence>
<feature type="transmembrane region" description="Helical" evidence="1">
    <location>
        <begin position="155"/>
        <end position="176"/>
    </location>
</feature>
<evidence type="ECO:0000313" key="2">
    <source>
        <dbReference type="EMBL" id="AZL93228.1"/>
    </source>
</evidence>
<feature type="transmembrane region" description="Helical" evidence="1">
    <location>
        <begin position="102"/>
        <end position="118"/>
    </location>
</feature>
<geneLocation type="mitochondrion" evidence="2"/>
<dbReference type="EMBL" id="MG923494">
    <property type="protein sequence ID" value="AZL93228.1"/>
    <property type="molecule type" value="Genomic_DNA"/>
</dbReference>
<accession>A0A3S8V0N0</accession>
<feature type="transmembrane region" description="Helical" evidence="1">
    <location>
        <begin position="6"/>
        <end position="24"/>
    </location>
</feature>
<feature type="transmembrane region" description="Helical" evidence="1">
    <location>
        <begin position="61"/>
        <end position="81"/>
    </location>
</feature>
<proteinExistence type="predicted"/>
<name>A0A3S8V0N0_9HYME</name>
<organism evidence="2">
    <name type="scientific">Eurytoma sp. ZJUH_2016013</name>
    <dbReference type="NCBI Taxonomy" id="2491157"/>
    <lineage>
        <taxon>Eukaryota</taxon>
        <taxon>Metazoa</taxon>
        <taxon>Ecdysozoa</taxon>
        <taxon>Arthropoda</taxon>
        <taxon>Hexapoda</taxon>
        <taxon>Insecta</taxon>
        <taxon>Pterygota</taxon>
        <taxon>Neoptera</taxon>
        <taxon>Endopterygota</taxon>
        <taxon>Hymenoptera</taxon>
        <taxon>Apocrita</taxon>
        <taxon>Proctotrupomorpha</taxon>
        <taxon>Chalcidoidea</taxon>
        <taxon>Eurytomidae</taxon>
        <taxon>Eurytominae</taxon>
        <taxon>Eurytoma</taxon>
    </lineage>
</organism>
<keyword evidence="1" id="KW-0472">Membrane</keyword>
<protein>
    <submittedName>
        <fullName evidence="2">NADH dehydrogenase subunit 6</fullName>
    </submittedName>
</protein>
<evidence type="ECO:0000256" key="1">
    <source>
        <dbReference type="SAM" id="Phobius"/>
    </source>
</evidence>